<accession>A0A5M9J7Q0</accession>
<dbReference type="VEuPathDB" id="FungiDB:MFRU_036g00080"/>
<dbReference type="OrthoDB" id="4456803at2759"/>
<reference evidence="1 2" key="1">
    <citation type="submission" date="2019-06" db="EMBL/GenBank/DDBJ databases">
        <title>Genome Sequence of the Brown Rot Fungal Pathogen Monilinia fructicola.</title>
        <authorList>
            <person name="De Miccolis Angelini R.M."/>
            <person name="Landi L."/>
            <person name="Abate D."/>
            <person name="Pollastro S."/>
            <person name="Romanazzi G."/>
            <person name="Faretra F."/>
        </authorList>
    </citation>
    <scope>NUCLEOTIDE SEQUENCE [LARGE SCALE GENOMIC DNA]</scope>
    <source>
        <strain evidence="1 2">Mfrc123</strain>
    </source>
</reference>
<dbReference type="Proteomes" id="UP000322873">
    <property type="component" value="Unassembled WGS sequence"/>
</dbReference>
<organism evidence="1 2">
    <name type="scientific">Monilinia fructicola</name>
    <name type="common">Brown rot fungus</name>
    <name type="synonym">Ciboria fructicola</name>
    <dbReference type="NCBI Taxonomy" id="38448"/>
    <lineage>
        <taxon>Eukaryota</taxon>
        <taxon>Fungi</taxon>
        <taxon>Dikarya</taxon>
        <taxon>Ascomycota</taxon>
        <taxon>Pezizomycotina</taxon>
        <taxon>Leotiomycetes</taxon>
        <taxon>Helotiales</taxon>
        <taxon>Sclerotiniaceae</taxon>
        <taxon>Monilinia</taxon>
    </lineage>
</organism>
<gene>
    <name evidence="1" type="ORF">EYC84_011918</name>
</gene>
<dbReference type="EMBL" id="VICG01000016">
    <property type="protein sequence ID" value="KAA8563909.1"/>
    <property type="molecule type" value="Genomic_DNA"/>
</dbReference>
<comment type="caution">
    <text evidence="1">The sequence shown here is derived from an EMBL/GenBank/DDBJ whole genome shotgun (WGS) entry which is preliminary data.</text>
</comment>
<sequence length="196" mass="22320">MAENILTFCTAEVSPEVISQFIRLSQRTEESSKIWSVVRDPTERPLGKRTRTTISPFQTGFLHASHSTLATFVRSAPQVDPYYFSRNTFAVLDSRSIEDQTVVLWTYLVTMPAEIAERGEWDESKKMVEWKDFRVEFSVACWVVGLLETMPQVFVEIVEKGQGAQVDGEGVLKVDAPMKEWDLEEEDGSTEEEDEA</sequence>
<dbReference type="AlphaFoldDB" id="A0A5M9J7Q0"/>
<keyword evidence="2" id="KW-1185">Reference proteome</keyword>
<proteinExistence type="predicted"/>
<evidence type="ECO:0000313" key="2">
    <source>
        <dbReference type="Proteomes" id="UP000322873"/>
    </source>
</evidence>
<name>A0A5M9J7Q0_MONFR</name>
<protein>
    <submittedName>
        <fullName evidence="1">Uncharacterized protein</fullName>
    </submittedName>
</protein>
<evidence type="ECO:0000313" key="1">
    <source>
        <dbReference type="EMBL" id="KAA8563909.1"/>
    </source>
</evidence>